<dbReference type="EMBL" id="RJJC01000001">
    <property type="protein sequence ID" value="RNJ26425.1"/>
    <property type="molecule type" value="Genomic_DNA"/>
</dbReference>
<dbReference type="Pfam" id="PF25213">
    <property type="entry name" value="HVO_A0261_N"/>
    <property type="match status" value="1"/>
</dbReference>
<keyword evidence="4" id="KW-1185">Reference proteome</keyword>
<dbReference type="InterPro" id="IPR011991">
    <property type="entry name" value="ArsR-like_HTH"/>
</dbReference>
<evidence type="ECO:0000259" key="1">
    <source>
        <dbReference type="Pfam" id="PF08350"/>
    </source>
</evidence>
<gene>
    <name evidence="3" type="ORF">Nmn1133_06925</name>
</gene>
<evidence type="ECO:0000313" key="4">
    <source>
        <dbReference type="Proteomes" id="UP000270581"/>
    </source>
</evidence>
<dbReference type="Gene3D" id="1.10.10.10">
    <property type="entry name" value="Winged helix-like DNA-binding domain superfamily/Winged helix DNA-binding domain"/>
    <property type="match status" value="1"/>
</dbReference>
<organism evidence="3 4">
    <name type="scientific">Halosegnis longus</name>
    <dbReference type="NCBI Taxonomy" id="2216012"/>
    <lineage>
        <taxon>Archaea</taxon>
        <taxon>Methanobacteriati</taxon>
        <taxon>Methanobacteriota</taxon>
        <taxon>Stenosarchaea group</taxon>
        <taxon>Halobacteria</taxon>
        <taxon>Halobacteriales</taxon>
        <taxon>Natronomonadaceae</taxon>
        <taxon>Halosegnis</taxon>
    </lineage>
</organism>
<feature type="domain" description="Methanogenesis regulatory protein FilR1 middle" evidence="1">
    <location>
        <begin position="130"/>
        <end position="260"/>
    </location>
</feature>
<comment type="caution">
    <text evidence="3">The sequence shown here is derived from an EMBL/GenBank/DDBJ whole genome shotgun (WGS) entry which is preliminary data.</text>
</comment>
<sequence length="274" mass="30448">MLFNIPPEEHVMPVTTDIIPLFARREQLLEQLYGGTQSKAALAESLDVSRSTVDRSVRTLATAGVVEREQGGYGFTLTGRLLYEEFRSFSEQAESLAAAQQLLSSLPADTELPREAIVGSTVTYPESTAPYRPMERHVEMIRRADEIDLLATAVAPRFIDAYRERVMEGTLTLRAGLSPSVAERVATNHGETAREMIATGGLTLRELDQRPPFSFTLSRVGDTEYLSLLIYGTEGLNGYLVNERPEAVAFATELFERYWTETTAWSAEDSRVSS</sequence>
<dbReference type="CDD" id="cd00090">
    <property type="entry name" value="HTH_ARSR"/>
    <property type="match status" value="1"/>
</dbReference>
<dbReference type="InterPro" id="IPR036388">
    <property type="entry name" value="WH-like_DNA-bd_sf"/>
</dbReference>
<proteinExistence type="predicted"/>
<reference evidence="3 4" key="1">
    <citation type="submission" date="2018-11" db="EMBL/GenBank/DDBJ databases">
        <title>Genome sequences of Natronomonas sp. CBA1133.</title>
        <authorList>
            <person name="Roh S.W."/>
            <person name="Cha I.-T."/>
        </authorList>
    </citation>
    <scope>NUCLEOTIDE SEQUENCE [LARGE SCALE GENOMIC DNA]</scope>
    <source>
        <strain evidence="3 4">CBA1133</strain>
    </source>
</reference>
<feature type="domain" description="HVO-A0261-like N-terminal" evidence="2">
    <location>
        <begin position="23"/>
        <end position="94"/>
    </location>
</feature>
<dbReference type="InterPro" id="IPR057527">
    <property type="entry name" value="HVO_A0261-like_N"/>
</dbReference>
<dbReference type="InterPro" id="IPR036390">
    <property type="entry name" value="WH_DNA-bd_sf"/>
</dbReference>
<dbReference type="AlphaFoldDB" id="A0AAJ4R8Z5"/>
<dbReference type="SUPFAM" id="SSF46785">
    <property type="entry name" value="Winged helix' DNA-binding domain"/>
    <property type="match status" value="1"/>
</dbReference>
<evidence type="ECO:0000313" key="3">
    <source>
        <dbReference type="EMBL" id="RNJ26425.1"/>
    </source>
</evidence>
<accession>A0AAJ4R8Z5</accession>
<dbReference type="InterPro" id="IPR013561">
    <property type="entry name" value="FilR1_middle_dom"/>
</dbReference>
<dbReference type="Proteomes" id="UP000270581">
    <property type="component" value="Unassembled WGS sequence"/>
</dbReference>
<protein>
    <submittedName>
        <fullName evidence="3">HTH domain-containing protein</fullName>
    </submittedName>
</protein>
<name>A0AAJ4R8Z5_9EURY</name>
<dbReference type="Pfam" id="PF08350">
    <property type="entry name" value="FilR1_middle"/>
    <property type="match status" value="1"/>
</dbReference>
<evidence type="ECO:0000259" key="2">
    <source>
        <dbReference type="Pfam" id="PF25213"/>
    </source>
</evidence>